<dbReference type="RefSeq" id="WP_071115825.1">
    <property type="nucleotide sequence ID" value="NZ_MKCS01000001.1"/>
</dbReference>
<evidence type="ECO:0000313" key="2">
    <source>
        <dbReference type="EMBL" id="OHX13861.1"/>
    </source>
</evidence>
<dbReference type="OrthoDB" id="8577888at2"/>
<organism evidence="2 3">
    <name type="scientific">Chromobacterium sphagni</name>
    <dbReference type="NCBI Taxonomy" id="1903179"/>
    <lineage>
        <taxon>Bacteria</taxon>
        <taxon>Pseudomonadati</taxon>
        <taxon>Pseudomonadota</taxon>
        <taxon>Betaproteobacteria</taxon>
        <taxon>Neisseriales</taxon>
        <taxon>Chromobacteriaceae</taxon>
        <taxon>Chromobacterium</taxon>
    </lineage>
</organism>
<reference evidence="2 3" key="1">
    <citation type="submission" date="2016-09" db="EMBL/GenBank/DDBJ databases">
        <title>Chromobacterium muskegensis sp. nov., an insecticidal bacterium isolated from Sphagnum bogs.</title>
        <authorList>
            <person name="Sparks M.E."/>
            <person name="Blackburn M.B."/>
            <person name="Gundersen-Rindal D.E."/>
            <person name="Mitchell A."/>
            <person name="Farrar R."/>
            <person name="Kuhar D."/>
        </authorList>
    </citation>
    <scope>NUCLEOTIDE SEQUENCE [LARGE SCALE GENOMIC DNA]</scope>
    <source>
        <strain evidence="2 3">37-2</strain>
    </source>
</reference>
<sequence>MNQRHALVLIGALALPAFRAGAANQPEDTTAALGWNTLQIHSSQTLAGAAPNQYSAKNLFDPDPAKAWVFHAEERYPRSSEIKNPAVLTLTLAQPSSLFAIALTPGYLKSAATQFQNASPKSVLVSLYRPHEDKPFETRRFSLAYHAREYSFPQLQKELKTVAFNDPSEDRITGKSDNALNASERLLLLNASGAKVAKITLEIPSIEAGAKYTDTAISKLRLLDRQASRNSPEYGLSQYIAHNLDAATHSLSENQYCLSYTDKNAWPRLQNHPCAGPAPKLQQGQADQGIDDIIFTRKDPATQEYQVPLTTALRDAHSTRQNGMKRMRLAAADVANNELILSKNSRGELRALSGLTLTQAFLANRTDGLGKAYLQPQDSAYFFFAYSRLQFTPANSGYQLSVYGPTGSQEAQWAIR</sequence>
<dbReference type="EMBL" id="MKCS01000001">
    <property type="protein sequence ID" value="OHX13861.1"/>
    <property type="molecule type" value="Genomic_DNA"/>
</dbReference>
<dbReference type="Proteomes" id="UP000180088">
    <property type="component" value="Unassembled WGS sequence"/>
</dbReference>
<keyword evidence="1" id="KW-0732">Signal</keyword>
<accession>A0A1S1X2Z7</accession>
<evidence type="ECO:0000256" key="1">
    <source>
        <dbReference type="SAM" id="SignalP"/>
    </source>
</evidence>
<feature type="chain" id="PRO_5010215037" evidence="1">
    <location>
        <begin position="23"/>
        <end position="416"/>
    </location>
</feature>
<feature type="signal peptide" evidence="1">
    <location>
        <begin position="1"/>
        <end position="22"/>
    </location>
</feature>
<name>A0A1S1X2Z7_9NEIS</name>
<dbReference type="AlphaFoldDB" id="A0A1S1X2Z7"/>
<comment type="caution">
    <text evidence="2">The sequence shown here is derived from an EMBL/GenBank/DDBJ whole genome shotgun (WGS) entry which is preliminary data.</text>
</comment>
<proteinExistence type="predicted"/>
<protein>
    <submittedName>
        <fullName evidence="2">Uncharacterized protein</fullName>
    </submittedName>
</protein>
<dbReference type="STRING" id="1903179.BI347_10315"/>
<evidence type="ECO:0000313" key="3">
    <source>
        <dbReference type="Proteomes" id="UP000180088"/>
    </source>
</evidence>
<gene>
    <name evidence="2" type="ORF">BI347_10315</name>
</gene>